<evidence type="ECO:0000313" key="1">
    <source>
        <dbReference type="EMBL" id="QNG53318.1"/>
    </source>
</evidence>
<keyword evidence="2" id="KW-1185">Reference proteome</keyword>
<sequence length="199" mass="22241">MSTLALPSWVVPEFDAVMECERVARRRLGLGQRAVTARDIGVTAALAWLTLGEVSPITRRASPGEHRPDGSWTAGVSWELARAESWVALCVAAGAPEPRAEDWRRLGVEPMPAAVDDVEFAYGAWRTLAWLLGVREDFPIYTSWHRATGIRRDRTHLYGRRPAERDAAWRGAEQAARDQAQADARRYWAHVRARVDATA</sequence>
<protein>
    <submittedName>
        <fullName evidence="1">Uncharacterized protein</fullName>
    </submittedName>
</protein>
<dbReference type="AlphaFoldDB" id="A0A7G7MKK7"/>
<accession>A0A7G7MKK7</accession>
<proteinExistence type="predicted"/>
<dbReference type="EMBL" id="CP060131">
    <property type="protein sequence ID" value="QNG53318.1"/>
    <property type="molecule type" value="Genomic_DNA"/>
</dbReference>
<reference evidence="1 2" key="1">
    <citation type="submission" date="2020-08" db="EMBL/GenBank/DDBJ databases">
        <authorList>
            <person name="Mo P."/>
        </authorList>
    </citation>
    <scope>NUCLEOTIDE SEQUENCE [LARGE SCALE GENOMIC DNA]</scope>
    <source>
        <strain evidence="1 2">CGMCC 4.1532</strain>
    </source>
</reference>
<evidence type="ECO:0000313" key="2">
    <source>
        <dbReference type="Proteomes" id="UP000515728"/>
    </source>
</evidence>
<gene>
    <name evidence="1" type="ORF">H6H00_04810</name>
</gene>
<organism evidence="1 2">
    <name type="scientific">Pseudonocardia petroleophila</name>
    <dbReference type="NCBI Taxonomy" id="37331"/>
    <lineage>
        <taxon>Bacteria</taxon>
        <taxon>Bacillati</taxon>
        <taxon>Actinomycetota</taxon>
        <taxon>Actinomycetes</taxon>
        <taxon>Pseudonocardiales</taxon>
        <taxon>Pseudonocardiaceae</taxon>
        <taxon>Pseudonocardia</taxon>
    </lineage>
</organism>
<dbReference type="RefSeq" id="WP_185720146.1">
    <property type="nucleotide sequence ID" value="NZ_BAAAWI010000001.1"/>
</dbReference>
<dbReference type="KEGG" id="ppel:H6H00_04810"/>
<name>A0A7G7MKK7_9PSEU</name>
<dbReference type="Proteomes" id="UP000515728">
    <property type="component" value="Chromosome"/>
</dbReference>